<evidence type="ECO:0000313" key="2">
    <source>
        <dbReference type="EMBL" id="KAJ4178061.1"/>
    </source>
</evidence>
<dbReference type="EMBL" id="JAOQAV010000083">
    <property type="protein sequence ID" value="KAJ4178061.1"/>
    <property type="molecule type" value="Genomic_DNA"/>
</dbReference>
<evidence type="ECO:0000313" key="3">
    <source>
        <dbReference type="Proteomes" id="UP001152087"/>
    </source>
</evidence>
<gene>
    <name evidence="2" type="ORF">NW755_013481</name>
</gene>
<dbReference type="OrthoDB" id="5038101at2759"/>
<name>A0A9W8UVK1_9HYPO</name>
<reference evidence="2" key="1">
    <citation type="submission" date="2022-09" db="EMBL/GenBank/DDBJ databases">
        <title>Fusarium specimens isolated from Avocado Roots.</title>
        <authorList>
            <person name="Stajich J."/>
            <person name="Roper C."/>
            <person name="Heimlech-Rivalta G."/>
        </authorList>
    </citation>
    <scope>NUCLEOTIDE SEQUENCE</scope>
    <source>
        <strain evidence="2">A02</strain>
    </source>
</reference>
<dbReference type="AlphaFoldDB" id="A0A9W8UVK1"/>
<feature type="region of interest" description="Disordered" evidence="1">
    <location>
        <begin position="1"/>
        <end position="30"/>
    </location>
</feature>
<organism evidence="2 3">
    <name type="scientific">Fusarium falciforme</name>
    <dbReference type="NCBI Taxonomy" id="195108"/>
    <lineage>
        <taxon>Eukaryota</taxon>
        <taxon>Fungi</taxon>
        <taxon>Dikarya</taxon>
        <taxon>Ascomycota</taxon>
        <taxon>Pezizomycotina</taxon>
        <taxon>Sordariomycetes</taxon>
        <taxon>Hypocreomycetidae</taxon>
        <taxon>Hypocreales</taxon>
        <taxon>Nectriaceae</taxon>
        <taxon>Fusarium</taxon>
        <taxon>Fusarium solani species complex</taxon>
    </lineage>
</organism>
<evidence type="ECO:0000256" key="1">
    <source>
        <dbReference type="SAM" id="MobiDB-lite"/>
    </source>
</evidence>
<proteinExistence type="predicted"/>
<protein>
    <submittedName>
        <fullName evidence="2">Uncharacterized protein</fullName>
    </submittedName>
</protein>
<comment type="caution">
    <text evidence="2">The sequence shown here is derived from an EMBL/GenBank/DDBJ whole genome shotgun (WGS) entry which is preliminary data.</text>
</comment>
<dbReference type="Proteomes" id="UP001152087">
    <property type="component" value="Unassembled WGS sequence"/>
</dbReference>
<accession>A0A9W8UVK1</accession>
<feature type="compositionally biased region" description="Polar residues" evidence="1">
    <location>
        <begin position="1"/>
        <end position="12"/>
    </location>
</feature>
<keyword evidence="3" id="KW-1185">Reference proteome</keyword>
<sequence length="73" mass="8303">MDSPTFTQNTKLHPTVAQPVEQIPAPPTGKAGMQPYDCPHRTMCMCEWCGGCRRPIHHWDTNRCKECHHSCPD</sequence>